<proteinExistence type="predicted"/>
<dbReference type="RefSeq" id="WP_265781611.1">
    <property type="nucleotide sequence ID" value="NZ_CP095398.1"/>
</dbReference>
<dbReference type="AlphaFoldDB" id="A0ABD5P3F4"/>
<dbReference type="GeneID" id="76530282"/>
<gene>
    <name evidence="2" type="ORF">ACFOZ7_17540</name>
</gene>
<comment type="caution">
    <text evidence="2">The sequence shown here is derived from an EMBL/GenBank/DDBJ whole genome shotgun (WGS) entry which is preliminary data.</text>
</comment>
<name>A0ABD5P3F4_9EURY</name>
<evidence type="ECO:0000256" key="1">
    <source>
        <dbReference type="SAM" id="MobiDB-lite"/>
    </source>
</evidence>
<evidence type="ECO:0000313" key="3">
    <source>
        <dbReference type="Proteomes" id="UP001595821"/>
    </source>
</evidence>
<dbReference type="EMBL" id="JBHSDJ010000127">
    <property type="protein sequence ID" value="MFC4248707.1"/>
    <property type="molecule type" value="Genomic_DNA"/>
</dbReference>
<sequence length="43" mass="4938">MSREQIDDNLKSMAKRRQKFREEIGLDEDCNEETPSGTPKVVG</sequence>
<reference evidence="2 3" key="1">
    <citation type="journal article" date="2014" name="Int. J. Syst. Evol. Microbiol.">
        <title>Complete genome sequence of Corynebacterium casei LMG S-19264T (=DSM 44701T), isolated from a smear-ripened cheese.</title>
        <authorList>
            <consortium name="US DOE Joint Genome Institute (JGI-PGF)"/>
            <person name="Walter F."/>
            <person name="Albersmeier A."/>
            <person name="Kalinowski J."/>
            <person name="Ruckert C."/>
        </authorList>
    </citation>
    <scope>NUCLEOTIDE SEQUENCE [LARGE SCALE GENOMIC DNA]</scope>
    <source>
        <strain evidence="2 3">IBRC-M 10912</strain>
    </source>
</reference>
<evidence type="ECO:0000313" key="2">
    <source>
        <dbReference type="EMBL" id="MFC4248707.1"/>
    </source>
</evidence>
<organism evidence="2 3">
    <name type="scientific">Natribaculum luteum</name>
    <dbReference type="NCBI Taxonomy" id="1586232"/>
    <lineage>
        <taxon>Archaea</taxon>
        <taxon>Methanobacteriati</taxon>
        <taxon>Methanobacteriota</taxon>
        <taxon>Stenosarchaea group</taxon>
        <taxon>Halobacteria</taxon>
        <taxon>Halobacteriales</taxon>
        <taxon>Natrialbaceae</taxon>
        <taxon>Natribaculum</taxon>
    </lineage>
</organism>
<protein>
    <submittedName>
        <fullName evidence="2">Uncharacterized protein</fullName>
    </submittedName>
</protein>
<accession>A0ABD5P3F4</accession>
<feature type="region of interest" description="Disordered" evidence="1">
    <location>
        <begin position="21"/>
        <end position="43"/>
    </location>
</feature>
<dbReference type="Proteomes" id="UP001595821">
    <property type="component" value="Unassembled WGS sequence"/>
</dbReference>